<feature type="transmembrane region" description="Helical" evidence="6">
    <location>
        <begin position="408"/>
        <end position="428"/>
    </location>
</feature>
<evidence type="ECO:0000256" key="6">
    <source>
        <dbReference type="SAM" id="Phobius"/>
    </source>
</evidence>
<dbReference type="EMBL" id="JBHTLP010000001">
    <property type="protein sequence ID" value="MFD1139512.1"/>
    <property type="molecule type" value="Genomic_DNA"/>
</dbReference>
<keyword evidence="4 6" id="KW-1133">Transmembrane helix</keyword>
<comment type="subcellular location">
    <subcellularLocation>
        <location evidence="1">Membrane</location>
        <topology evidence="1">Multi-pass membrane protein</topology>
    </subcellularLocation>
</comment>
<evidence type="ECO:0000256" key="3">
    <source>
        <dbReference type="ARBA" id="ARBA00022692"/>
    </source>
</evidence>
<name>A0ABW3Q217_9BACT</name>
<evidence type="ECO:0000256" key="2">
    <source>
        <dbReference type="ARBA" id="ARBA00022448"/>
    </source>
</evidence>
<feature type="transmembrane region" description="Helical" evidence="6">
    <location>
        <begin position="105"/>
        <end position="130"/>
    </location>
</feature>
<feature type="transmembrane region" description="Helical" evidence="6">
    <location>
        <begin position="142"/>
        <end position="166"/>
    </location>
</feature>
<evidence type="ECO:0000313" key="8">
    <source>
        <dbReference type="Proteomes" id="UP001597116"/>
    </source>
</evidence>
<evidence type="ECO:0000313" key="7">
    <source>
        <dbReference type="EMBL" id="MFD1139512.1"/>
    </source>
</evidence>
<organism evidence="7 8">
    <name type="scientific">Larkinella insperata</name>
    <dbReference type="NCBI Taxonomy" id="332158"/>
    <lineage>
        <taxon>Bacteria</taxon>
        <taxon>Pseudomonadati</taxon>
        <taxon>Bacteroidota</taxon>
        <taxon>Cytophagia</taxon>
        <taxon>Cytophagales</taxon>
        <taxon>Spirosomataceae</taxon>
        <taxon>Larkinella</taxon>
    </lineage>
</organism>
<evidence type="ECO:0000256" key="5">
    <source>
        <dbReference type="ARBA" id="ARBA00023136"/>
    </source>
</evidence>
<keyword evidence="3 6" id="KW-0812">Transmembrane</keyword>
<feature type="transmembrane region" description="Helical" evidence="6">
    <location>
        <begin position="82"/>
        <end position="99"/>
    </location>
</feature>
<dbReference type="Pfam" id="PF07690">
    <property type="entry name" value="MFS_1"/>
    <property type="match status" value="1"/>
</dbReference>
<accession>A0ABW3Q217</accession>
<feature type="transmembrane region" description="Helical" evidence="6">
    <location>
        <begin position="238"/>
        <end position="255"/>
    </location>
</feature>
<dbReference type="SUPFAM" id="SSF103473">
    <property type="entry name" value="MFS general substrate transporter"/>
    <property type="match status" value="1"/>
</dbReference>
<feature type="transmembrane region" description="Helical" evidence="6">
    <location>
        <begin position="15"/>
        <end position="37"/>
    </location>
</feature>
<proteinExistence type="predicted"/>
<reference evidence="8" key="1">
    <citation type="journal article" date="2019" name="Int. J. Syst. Evol. Microbiol.">
        <title>The Global Catalogue of Microorganisms (GCM) 10K type strain sequencing project: providing services to taxonomists for standard genome sequencing and annotation.</title>
        <authorList>
            <consortium name="The Broad Institute Genomics Platform"/>
            <consortium name="The Broad Institute Genome Sequencing Center for Infectious Disease"/>
            <person name="Wu L."/>
            <person name="Ma J."/>
        </authorList>
    </citation>
    <scope>NUCLEOTIDE SEQUENCE [LARGE SCALE GENOMIC DNA]</scope>
    <source>
        <strain evidence="8">CCUG 55608</strain>
    </source>
</reference>
<dbReference type="Gene3D" id="1.20.1250.20">
    <property type="entry name" value="MFS general substrate transporter like domains"/>
    <property type="match status" value="1"/>
</dbReference>
<feature type="transmembrane region" description="Helical" evidence="6">
    <location>
        <begin position="373"/>
        <end position="396"/>
    </location>
</feature>
<feature type="transmembrane region" description="Helical" evidence="6">
    <location>
        <begin position="340"/>
        <end position="361"/>
    </location>
</feature>
<comment type="caution">
    <text evidence="7">The sequence shown here is derived from an EMBL/GenBank/DDBJ whole genome shotgun (WGS) entry which is preliminary data.</text>
</comment>
<sequence length="528" mass="59017">MTPARPVFKPWVPEWLVRVTIFLVLLPGLFILGIYAGNVTEAAGYYGIEPADVQFSIVIYYAALTSFFPLEQRFLSFFATKHYFLLGLFLLTASNLVFYNTHHPAVFIGLRFLEGIFSSGVAGSGMTLLFSRLETSRARTMGYSIFYGILLCSAPLSLMLAAWLLTQYDFNVLYKALIYLQVPGAALLMVTMNDVRIKRRIPLYQIDGISFVFYAVVLTLTGYLLVYGQQYNWLEDPRIRAGALTLFLLLGCFLLRQTALKRPYINLTIFRYRNYRIGLLLLVVLYVCRGALGQTSSFLANALGLDPLHISYLMLANLVGVILSMTVTARLLLLNKNRRLMWLTGFGLLAFFHGMMYSLFAARADASTYVLPLFIQGLGVGALMVPVVSFTVSAVPAAVGPSATAVGVVFRFLGFTLSMALINFFQLLGKSRHYHQLQESVTQLNPYTAERLGLYRQQLLNGGLAPDQAGQAASKLLGKAVDLQAQLQYFMDYYALIAALLLAVMMLIVLFPFARRTLTYFSSRVIPY</sequence>
<keyword evidence="2" id="KW-0813">Transport</keyword>
<feature type="transmembrane region" description="Helical" evidence="6">
    <location>
        <begin position="275"/>
        <end position="292"/>
    </location>
</feature>
<dbReference type="PANTHER" id="PTHR42718:SF9">
    <property type="entry name" value="MAJOR FACILITATOR SUPERFAMILY MULTIDRUG TRANSPORTER MFSC"/>
    <property type="match status" value="1"/>
</dbReference>
<keyword evidence="5 6" id="KW-0472">Membrane</keyword>
<gene>
    <name evidence="7" type="ORF">ACFQ4C_00235</name>
</gene>
<evidence type="ECO:0000256" key="4">
    <source>
        <dbReference type="ARBA" id="ARBA00022989"/>
    </source>
</evidence>
<feature type="transmembrane region" description="Helical" evidence="6">
    <location>
        <begin position="203"/>
        <end position="226"/>
    </location>
</feature>
<dbReference type="InterPro" id="IPR011701">
    <property type="entry name" value="MFS"/>
</dbReference>
<feature type="transmembrane region" description="Helical" evidence="6">
    <location>
        <begin position="312"/>
        <end position="333"/>
    </location>
</feature>
<feature type="transmembrane region" description="Helical" evidence="6">
    <location>
        <begin position="493"/>
        <end position="514"/>
    </location>
</feature>
<dbReference type="InterPro" id="IPR036259">
    <property type="entry name" value="MFS_trans_sf"/>
</dbReference>
<protein>
    <submittedName>
        <fullName evidence="7">MFS transporter</fullName>
    </submittedName>
</protein>
<dbReference type="PANTHER" id="PTHR42718">
    <property type="entry name" value="MAJOR FACILITATOR SUPERFAMILY MULTIDRUG TRANSPORTER MFSC"/>
    <property type="match status" value="1"/>
</dbReference>
<feature type="transmembrane region" description="Helical" evidence="6">
    <location>
        <begin position="172"/>
        <end position="191"/>
    </location>
</feature>
<dbReference type="Proteomes" id="UP001597116">
    <property type="component" value="Unassembled WGS sequence"/>
</dbReference>
<keyword evidence="8" id="KW-1185">Reference proteome</keyword>
<dbReference type="RefSeq" id="WP_265990204.1">
    <property type="nucleotide sequence ID" value="NZ_CP110973.1"/>
</dbReference>
<evidence type="ECO:0000256" key="1">
    <source>
        <dbReference type="ARBA" id="ARBA00004141"/>
    </source>
</evidence>